<proteinExistence type="predicted"/>
<dbReference type="RefSeq" id="WP_090894788.1">
    <property type="nucleotide sequence ID" value="NZ_CZPZ01000004.1"/>
</dbReference>
<dbReference type="AlphaFoldDB" id="A0A0S4LAX6"/>
<dbReference type="Proteomes" id="UP000198736">
    <property type="component" value="Unassembled WGS sequence"/>
</dbReference>
<dbReference type="EMBL" id="CZPZ01000004">
    <property type="protein sequence ID" value="CUS32998.1"/>
    <property type="molecule type" value="Genomic_DNA"/>
</dbReference>
<reference evidence="2" key="1">
    <citation type="submission" date="2015-10" db="EMBL/GenBank/DDBJ databases">
        <authorList>
            <person name="Luecker S."/>
            <person name="Luecker S."/>
        </authorList>
    </citation>
    <scope>NUCLEOTIDE SEQUENCE [LARGE SCALE GENOMIC DNA]</scope>
</reference>
<dbReference type="STRING" id="1742973.COMA2_120013"/>
<evidence type="ECO:0000313" key="1">
    <source>
        <dbReference type="EMBL" id="CUS32998.1"/>
    </source>
</evidence>
<accession>A0A0S4LAX6</accession>
<protein>
    <submittedName>
        <fullName evidence="1">Uncharacterized protein</fullName>
    </submittedName>
</protein>
<evidence type="ECO:0000313" key="2">
    <source>
        <dbReference type="Proteomes" id="UP000198736"/>
    </source>
</evidence>
<name>A0A0S4LAX6_9BACT</name>
<gene>
    <name evidence="1" type="ORF">COMA2_120013</name>
</gene>
<keyword evidence="2" id="KW-1185">Reference proteome</keyword>
<organism evidence="1 2">
    <name type="scientific">Candidatus Nitrospira nitrificans</name>
    <dbReference type="NCBI Taxonomy" id="1742973"/>
    <lineage>
        <taxon>Bacteria</taxon>
        <taxon>Pseudomonadati</taxon>
        <taxon>Nitrospirota</taxon>
        <taxon>Nitrospiria</taxon>
        <taxon>Nitrospirales</taxon>
        <taxon>Nitrospiraceae</taxon>
        <taxon>Nitrospira</taxon>
    </lineage>
</organism>
<sequence length="75" mass="8050">MGTELPLLDLIGIYSDGSPTPSHLLKKSKQHHGIDRRLCRTCRVTAVVTANVATTLGAGGMNHALNREVAYGTYT</sequence>